<keyword evidence="2 7" id="KW-0813">Transport</keyword>
<dbReference type="Pfam" id="PF00528">
    <property type="entry name" value="BPD_transp_1"/>
    <property type="match status" value="1"/>
</dbReference>
<evidence type="ECO:0000313" key="10">
    <source>
        <dbReference type="Proteomes" id="UP000313066"/>
    </source>
</evidence>
<dbReference type="InterPro" id="IPR035906">
    <property type="entry name" value="MetI-like_sf"/>
</dbReference>
<feature type="transmembrane region" description="Helical" evidence="7">
    <location>
        <begin position="26"/>
        <end position="44"/>
    </location>
</feature>
<dbReference type="Gene3D" id="1.10.3720.10">
    <property type="entry name" value="MetI-like"/>
    <property type="match status" value="1"/>
</dbReference>
<evidence type="ECO:0000259" key="8">
    <source>
        <dbReference type="PROSITE" id="PS50928"/>
    </source>
</evidence>
<protein>
    <submittedName>
        <fullName evidence="9">ABC transporter permease subunit</fullName>
    </submittedName>
</protein>
<dbReference type="AlphaFoldDB" id="A0A5N6BPL5"/>
<keyword evidence="4 7" id="KW-0812">Transmembrane</keyword>
<evidence type="ECO:0000256" key="2">
    <source>
        <dbReference type="ARBA" id="ARBA00022448"/>
    </source>
</evidence>
<evidence type="ECO:0000256" key="6">
    <source>
        <dbReference type="ARBA" id="ARBA00023136"/>
    </source>
</evidence>
<dbReference type="PROSITE" id="PS50928">
    <property type="entry name" value="ABC_TM1"/>
    <property type="match status" value="1"/>
</dbReference>
<evidence type="ECO:0000256" key="1">
    <source>
        <dbReference type="ARBA" id="ARBA00004651"/>
    </source>
</evidence>
<organism evidence="9 10">
    <name type="scientific">Microbispora catharanthi</name>
    <dbReference type="NCBI Taxonomy" id="1712871"/>
    <lineage>
        <taxon>Bacteria</taxon>
        <taxon>Bacillati</taxon>
        <taxon>Actinomycetota</taxon>
        <taxon>Actinomycetes</taxon>
        <taxon>Streptosporangiales</taxon>
        <taxon>Streptosporangiaceae</taxon>
        <taxon>Microbispora</taxon>
    </lineage>
</organism>
<comment type="subcellular location">
    <subcellularLocation>
        <location evidence="1 7">Cell membrane</location>
        <topology evidence="1 7">Multi-pass membrane protein</topology>
    </subcellularLocation>
</comment>
<feature type="transmembrane region" description="Helical" evidence="7">
    <location>
        <begin position="121"/>
        <end position="140"/>
    </location>
</feature>
<reference evidence="9 10" key="1">
    <citation type="submission" date="2019-10" db="EMBL/GenBank/DDBJ databases">
        <title>Nonomuraea sp. nov., isolated from Phyllanthus amarus.</title>
        <authorList>
            <person name="Klykleung N."/>
            <person name="Tanasupawat S."/>
        </authorList>
    </citation>
    <scope>NUCLEOTIDE SEQUENCE [LARGE SCALE GENOMIC DNA]</scope>
    <source>
        <strain evidence="9 10">CR1-09</strain>
    </source>
</reference>
<dbReference type="GO" id="GO:0055085">
    <property type="term" value="P:transmembrane transport"/>
    <property type="evidence" value="ECO:0007669"/>
    <property type="project" value="InterPro"/>
</dbReference>
<evidence type="ECO:0000256" key="4">
    <source>
        <dbReference type="ARBA" id="ARBA00022692"/>
    </source>
</evidence>
<dbReference type="SUPFAM" id="SSF161098">
    <property type="entry name" value="MetI-like"/>
    <property type="match status" value="1"/>
</dbReference>
<gene>
    <name evidence="9" type="ORF">FH610_024510</name>
</gene>
<dbReference type="CDD" id="cd06261">
    <property type="entry name" value="TM_PBP2"/>
    <property type="match status" value="1"/>
</dbReference>
<dbReference type="RefSeq" id="WP_139577117.1">
    <property type="nucleotide sequence ID" value="NZ_VDMA02000013.1"/>
</dbReference>
<keyword evidence="3" id="KW-1003">Cell membrane</keyword>
<comment type="similarity">
    <text evidence="7">Belongs to the binding-protein-dependent transport system permease family.</text>
</comment>
<evidence type="ECO:0000256" key="3">
    <source>
        <dbReference type="ARBA" id="ARBA00022475"/>
    </source>
</evidence>
<feature type="domain" description="ABC transmembrane type-1" evidence="8">
    <location>
        <begin position="80"/>
        <end position="295"/>
    </location>
</feature>
<dbReference type="PANTHER" id="PTHR30193">
    <property type="entry name" value="ABC TRANSPORTER PERMEASE PROTEIN"/>
    <property type="match status" value="1"/>
</dbReference>
<feature type="transmembrane region" description="Helical" evidence="7">
    <location>
        <begin position="88"/>
        <end position="109"/>
    </location>
</feature>
<dbReference type="PANTHER" id="PTHR30193:SF41">
    <property type="entry name" value="DIACETYLCHITOBIOSE UPTAKE SYSTEM PERMEASE PROTEIN NGCF"/>
    <property type="match status" value="1"/>
</dbReference>
<proteinExistence type="inferred from homology"/>
<keyword evidence="10" id="KW-1185">Reference proteome</keyword>
<evidence type="ECO:0000256" key="7">
    <source>
        <dbReference type="RuleBase" id="RU363032"/>
    </source>
</evidence>
<dbReference type="EMBL" id="VDMA02000013">
    <property type="protein sequence ID" value="KAB8182576.1"/>
    <property type="molecule type" value="Genomic_DNA"/>
</dbReference>
<feature type="transmembrane region" description="Helical" evidence="7">
    <location>
        <begin position="222"/>
        <end position="242"/>
    </location>
</feature>
<evidence type="ECO:0000256" key="5">
    <source>
        <dbReference type="ARBA" id="ARBA00022989"/>
    </source>
</evidence>
<dbReference type="Proteomes" id="UP000313066">
    <property type="component" value="Unassembled WGS sequence"/>
</dbReference>
<accession>A0A5N6BPL5</accession>
<dbReference type="InterPro" id="IPR051393">
    <property type="entry name" value="ABC_transporter_permease"/>
</dbReference>
<feature type="transmembrane region" description="Helical" evidence="7">
    <location>
        <begin position="176"/>
        <end position="196"/>
    </location>
</feature>
<evidence type="ECO:0000313" key="9">
    <source>
        <dbReference type="EMBL" id="KAB8182576.1"/>
    </source>
</evidence>
<keyword evidence="5 7" id="KW-1133">Transmembrane helix</keyword>
<feature type="transmembrane region" description="Helical" evidence="7">
    <location>
        <begin position="274"/>
        <end position="294"/>
    </location>
</feature>
<keyword evidence="6 7" id="KW-0472">Membrane</keyword>
<dbReference type="InterPro" id="IPR000515">
    <property type="entry name" value="MetI-like"/>
</dbReference>
<comment type="caution">
    <text evidence="9">The sequence shown here is derived from an EMBL/GenBank/DDBJ whole genome shotgun (WGS) entry which is preliminary data.</text>
</comment>
<dbReference type="GO" id="GO:0005886">
    <property type="term" value="C:plasma membrane"/>
    <property type="evidence" value="ECO:0007669"/>
    <property type="project" value="UniProtKB-SubCell"/>
</dbReference>
<sequence length="307" mass="33547">MTTATLTKTETAGAALPRRRRGDGRVALAFLAPVLIGFAAFYVYPAVRGAWYSLTDWNLLSEPGFVGLDNYAELVGDPLFWNSLKVTAYYVVLTVGMQIVAGLGLAALMHRLTRSLVLRSLLVVPWLVPNVTSALLWMWLLDANLGFFNHLLVSLGLDNQGFLTSPGLAMPSVAAINAWGATGYTTLLLYAGMLLVPRQIYEAAALDGTGEVRQFFRITLPLLRPILAFVLVVSLIDSFQLFDAVAVTTKGGPVDATRVVYFYIYEEAFTHFKMGYASALALSLVLILGLLTFVQMRLLRASRSDLA</sequence>
<name>A0A5N6BPL5_9ACTN</name>